<evidence type="ECO:0000256" key="7">
    <source>
        <dbReference type="ARBA" id="ARBA00022989"/>
    </source>
</evidence>
<dbReference type="InterPro" id="IPR051508">
    <property type="entry name" value="Mito_Carrier_Antiporter"/>
</dbReference>
<evidence type="ECO:0000256" key="6">
    <source>
        <dbReference type="ARBA" id="ARBA00022792"/>
    </source>
</evidence>
<dbReference type="AlphaFoldDB" id="A0A425CK14"/>
<keyword evidence="9 10" id="KW-0472">Membrane</keyword>
<feature type="signal peptide" evidence="12">
    <location>
        <begin position="1"/>
        <end position="21"/>
    </location>
</feature>
<keyword evidence="6" id="KW-0999">Mitochondrion inner membrane</keyword>
<dbReference type="PANTHER" id="PTHR45928">
    <property type="entry name" value="RE38146P"/>
    <property type="match status" value="1"/>
</dbReference>
<comment type="caution">
    <text evidence="13">The sequence shown here is derived from an EMBL/GenBank/DDBJ whole genome shotgun (WGS) entry which is preliminary data.</text>
</comment>
<dbReference type="EMBL" id="QKXF01000098">
    <property type="protein sequence ID" value="RQM17340.1"/>
    <property type="molecule type" value="Genomic_DNA"/>
</dbReference>
<evidence type="ECO:0000256" key="4">
    <source>
        <dbReference type="ARBA" id="ARBA00022692"/>
    </source>
</evidence>
<evidence type="ECO:0000313" key="14">
    <source>
        <dbReference type="Proteomes" id="UP000286097"/>
    </source>
</evidence>
<dbReference type="InterPro" id="IPR018108">
    <property type="entry name" value="MCP_transmembrane"/>
</dbReference>
<evidence type="ECO:0000256" key="9">
    <source>
        <dbReference type="ARBA" id="ARBA00023136"/>
    </source>
</evidence>
<evidence type="ECO:0008006" key="15">
    <source>
        <dbReference type="Google" id="ProtNLM"/>
    </source>
</evidence>
<evidence type="ECO:0000313" key="13">
    <source>
        <dbReference type="EMBL" id="RQM17340.1"/>
    </source>
</evidence>
<comment type="similarity">
    <text evidence="2 11">Belongs to the mitochondrial carrier (TC 2.A.29) family.</text>
</comment>
<evidence type="ECO:0000256" key="5">
    <source>
        <dbReference type="ARBA" id="ARBA00022737"/>
    </source>
</evidence>
<evidence type="ECO:0000256" key="3">
    <source>
        <dbReference type="ARBA" id="ARBA00022448"/>
    </source>
</evidence>
<name>A0A425CK14_9STRA</name>
<dbReference type="GO" id="GO:0005743">
    <property type="term" value="C:mitochondrial inner membrane"/>
    <property type="evidence" value="ECO:0007669"/>
    <property type="project" value="UniProtKB-SubCell"/>
</dbReference>
<sequence length="333" mass="37211">MGDRGIIMDFFLASIATSGACLVSNPMEVVKTRMQLQGELAPKVTRRGIHSVIQYRNFAHAFYTIGRTEGLYGIQRGLGPGIWYQIFMNGPRLGLFEPLQKVYGATDSTALSYPLRNICAAATSGMIGASIGSPFYLVKARIQAASSVETINAQYAYNGMVYEREKMKRWSEGMLMKRWFCECRWTDFDKLSRQMDGKDFIVVRQHRFHVLRSIGSGTQLATYTQAKTLVVAAGFEDGIKVHLGSSIMTGLAVTTAMNPMDVVSTRIYSQKVVNGKGKLYSGVMDCIVKTLKSEGIRGFYKGWAAHYMRLGPHTIFTFIFWEEVKKIAAELGY</sequence>
<keyword evidence="4 10" id="KW-0812">Transmembrane</keyword>
<dbReference type="PROSITE" id="PS51257">
    <property type="entry name" value="PROKAR_LIPOPROTEIN"/>
    <property type="match status" value="1"/>
</dbReference>
<evidence type="ECO:0000256" key="10">
    <source>
        <dbReference type="PROSITE-ProRule" id="PRU00282"/>
    </source>
</evidence>
<keyword evidence="3 11" id="KW-0813">Transport</keyword>
<keyword evidence="5" id="KW-0677">Repeat</keyword>
<reference evidence="13 14" key="1">
    <citation type="submission" date="2018-06" db="EMBL/GenBank/DDBJ databases">
        <title>Comparative genomics of downy mildews reveals potential adaptations to biotrophy.</title>
        <authorList>
            <person name="Fletcher K."/>
            <person name="Klosterman S.J."/>
            <person name="Derevnina L."/>
            <person name="Martin F."/>
            <person name="Koike S."/>
            <person name="Reyes Chin-Wo S."/>
            <person name="Mou B."/>
            <person name="Michelmore R."/>
        </authorList>
    </citation>
    <scope>NUCLEOTIDE SEQUENCE [LARGE SCALE GENOMIC DNA]</scope>
    <source>
        <strain evidence="13 14">R13</strain>
    </source>
</reference>
<dbReference type="VEuPathDB" id="FungiDB:DD237_001081"/>
<dbReference type="Gene3D" id="1.50.40.10">
    <property type="entry name" value="Mitochondrial carrier domain"/>
    <property type="match status" value="1"/>
</dbReference>
<feature type="repeat" description="Solcar" evidence="10">
    <location>
        <begin position="237"/>
        <end position="327"/>
    </location>
</feature>
<dbReference type="Proteomes" id="UP000286097">
    <property type="component" value="Unassembled WGS sequence"/>
</dbReference>
<accession>A0A425CK14</accession>
<evidence type="ECO:0000256" key="2">
    <source>
        <dbReference type="ARBA" id="ARBA00006375"/>
    </source>
</evidence>
<feature type="repeat" description="Solcar" evidence="10">
    <location>
        <begin position="4"/>
        <end position="102"/>
    </location>
</feature>
<evidence type="ECO:0000256" key="8">
    <source>
        <dbReference type="ARBA" id="ARBA00023128"/>
    </source>
</evidence>
<dbReference type="Pfam" id="PF00153">
    <property type="entry name" value="Mito_carr"/>
    <property type="match status" value="2"/>
</dbReference>
<dbReference type="PROSITE" id="PS50920">
    <property type="entry name" value="SOLCAR"/>
    <property type="match status" value="2"/>
</dbReference>
<evidence type="ECO:0000256" key="12">
    <source>
        <dbReference type="SAM" id="SignalP"/>
    </source>
</evidence>
<keyword evidence="12" id="KW-0732">Signal</keyword>
<keyword evidence="7" id="KW-1133">Transmembrane helix</keyword>
<dbReference type="InterPro" id="IPR023395">
    <property type="entry name" value="MCP_dom_sf"/>
</dbReference>
<gene>
    <name evidence="13" type="ORF">DD237_001081</name>
</gene>
<dbReference type="PANTHER" id="PTHR45928:SF1">
    <property type="entry name" value="RE38146P"/>
    <property type="match status" value="1"/>
</dbReference>
<evidence type="ECO:0000256" key="11">
    <source>
        <dbReference type="RuleBase" id="RU000488"/>
    </source>
</evidence>
<dbReference type="SUPFAM" id="SSF103506">
    <property type="entry name" value="Mitochondrial carrier"/>
    <property type="match status" value="1"/>
</dbReference>
<protein>
    <recommendedName>
        <fullName evidence="15">Mitochondrial carrier protein</fullName>
    </recommendedName>
</protein>
<keyword evidence="8" id="KW-0496">Mitochondrion</keyword>
<evidence type="ECO:0000256" key="1">
    <source>
        <dbReference type="ARBA" id="ARBA00004448"/>
    </source>
</evidence>
<organism evidence="13 14">
    <name type="scientific">Peronospora effusa</name>
    <dbReference type="NCBI Taxonomy" id="542832"/>
    <lineage>
        <taxon>Eukaryota</taxon>
        <taxon>Sar</taxon>
        <taxon>Stramenopiles</taxon>
        <taxon>Oomycota</taxon>
        <taxon>Peronosporomycetes</taxon>
        <taxon>Peronosporales</taxon>
        <taxon>Peronosporaceae</taxon>
        <taxon>Peronospora</taxon>
    </lineage>
</organism>
<proteinExistence type="inferred from homology"/>
<comment type="subcellular location">
    <subcellularLocation>
        <location evidence="1">Mitochondrion inner membrane</location>
        <topology evidence="1">Multi-pass membrane protein</topology>
    </subcellularLocation>
</comment>
<feature type="chain" id="PRO_5019440625" description="Mitochondrial carrier protein" evidence="12">
    <location>
        <begin position="22"/>
        <end position="333"/>
    </location>
</feature>